<dbReference type="GO" id="GO:0004497">
    <property type="term" value="F:monooxygenase activity"/>
    <property type="evidence" value="ECO:0007669"/>
    <property type="project" value="UniProtKB-KW"/>
</dbReference>
<evidence type="ECO:0000313" key="9">
    <source>
        <dbReference type="Proteomes" id="UP000460221"/>
    </source>
</evidence>
<dbReference type="PANTHER" id="PTHR30011">
    <property type="entry name" value="ALKANESULFONATE MONOOXYGENASE-RELATED"/>
    <property type="match status" value="1"/>
</dbReference>
<evidence type="ECO:0000256" key="5">
    <source>
        <dbReference type="ARBA" id="ARBA00033748"/>
    </source>
</evidence>
<sequence length="436" mass="46478">MTGQTGRSGLALGIMLGAGTPVHGSGREPLAGFVDDARAAEEAGLDFLLVADNYEFRASRTTGTAPPSPPLEPLTLLSALSRETKRIGLVATISTTFTHPFQTARHLASMDHVSGGRAGWNIVTSAGGEEKFGTSLPAHDDRYRRAAEYVGLVTELWDCWADDALTAGTPPTFRPDRIREVAHDGEFFSVHGALSFPRSPQGHPVLVQAGSSPAGRALASRFAEVVFTPQPTEDGSREMREDLRRGAVAAGRAADDIRLTPGVRPIIGRTHAEAVALADELDEAVDVVRGRAMIEAMMGHIDLSGHDLADPFPVHLLPEAEQVKGRRTRFERLREVALAPGATVLSVLRAEARSGGNWVVPGTVEQVADELAGRFRRGAVDGYILLDGRGDAGLIDHLPDLVAALRDRGVVRGPGAGSTLRERLELPARPNLVRSA</sequence>
<feature type="binding site" evidence="6">
    <location>
        <position position="212"/>
    </location>
    <ligand>
        <name>FMN</name>
        <dbReference type="ChEBI" id="CHEBI:58210"/>
    </ligand>
</feature>
<dbReference type="EC" id="1.14.-.-" evidence="8"/>
<dbReference type="GO" id="GO:0016705">
    <property type="term" value="F:oxidoreductase activity, acting on paired donors, with incorporation or reduction of molecular oxygen"/>
    <property type="evidence" value="ECO:0007669"/>
    <property type="project" value="InterPro"/>
</dbReference>
<dbReference type="EMBL" id="WLYK01000011">
    <property type="protein sequence ID" value="MTD16630.1"/>
    <property type="molecule type" value="Genomic_DNA"/>
</dbReference>
<dbReference type="PIRSF" id="PIRSF000337">
    <property type="entry name" value="NTA_MOA"/>
    <property type="match status" value="1"/>
</dbReference>
<dbReference type="RefSeq" id="WP_154770646.1">
    <property type="nucleotide sequence ID" value="NZ_WLYK01000011.1"/>
</dbReference>
<dbReference type="PANTHER" id="PTHR30011:SF16">
    <property type="entry name" value="C2H2 FINGER DOMAIN TRANSCRIPTION FACTOR (EUROFUNG)-RELATED"/>
    <property type="match status" value="1"/>
</dbReference>
<keyword evidence="4 8" id="KW-0503">Monooxygenase</keyword>
<accession>A0A7K1FRD1</accession>
<evidence type="ECO:0000313" key="8">
    <source>
        <dbReference type="EMBL" id="MTD16630.1"/>
    </source>
</evidence>
<protein>
    <submittedName>
        <fullName evidence="8">NtaA/DmoA family FMN-dependent monooxygenase</fullName>
        <ecNumber evidence="8">1.14.-.-</ecNumber>
    </submittedName>
</protein>
<keyword evidence="1 6" id="KW-0285">Flavoprotein</keyword>
<feature type="binding site" evidence="6">
    <location>
        <position position="211"/>
    </location>
    <ligand>
        <name>FMN</name>
        <dbReference type="ChEBI" id="CHEBI:58210"/>
    </ligand>
</feature>
<keyword evidence="2 6" id="KW-0288">FMN</keyword>
<feature type="binding site" evidence="6">
    <location>
        <position position="139"/>
    </location>
    <ligand>
        <name>FMN</name>
        <dbReference type="ChEBI" id="CHEBI:58210"/>
    </ligand>
</feature>
<dbReference type="Proteomes" id="UP000460221">
    <property type="component" value="Unassembled WGS sequence"/>
</dbReference>
<evidence type="ECO:0000256" key="6">
    <source>
        <dbReference type="PIRSR" id="PIRSR000337-1"/>
    </source>
</evidence>
<dbReference type="InterPro" id="IPR016215">
    <property type="entry name" value="NTA_MOA"/>
</dbReference>
<dbReference type="InterPro" id="IPR036661">
    <property type="entry name" value="Luciferase-like_sf"/>
</dbReference>
<feature type="binding site" evidence="6">
    <location>
        <position position="143"/>
    </location>
    <ligand>
        <name>FMN</name>
        <dbReference type="ChEBI" id="CHEBI:58210"/>
    </ligand>
</feature>
<keyword evidence="9" id="KW-1185">Reference proteome</keyword>
<organism evidence="8 9">
    <name type="scientific">Nakamurella alba</name>
    <dbReference type="NCBI Taxonomy" id="2665158"/>
    <lineage>
        <taxon>Bacteria</taxon>
        <taxon>Bacillati</taxon>
        <taxon>Actinomycetota</taxon>
        <taxon>Actinomycetes</taxon>
        <taxon>Nakamurellales</taxon>
        <taxon>Nakamurellaceae</taxon>
        <taxon>Nakamurella</taxon>
    </lineage>
</organism>
<feature type="binding site" evidence="6">
    <location>
        <position position="92"/>
    </location>
    <ligand>
        <name>FMN</name>
        <dbReference type="ChEBI" id="CHEBI:58210"/>
    </ligand>
</feature>
<evidence type="ECO:0000256" key="4">
    <source>
        <dbReference type="ARBA" id="ARBA00023033"/>
    </source>
</evidence>
<comment type="similarity">
    <text evidence="5">Belongs to the NtaA/SnaA/DszA monooxygenase family.</text>
</comment>
<evidence type="ECO:0000256" key="2">
    <source>
        <dbReference type="ARBA" id="ARBA00022643"/>
    </source>
</evidence>
<dbReference type="AlphaFoldDB" id="A0A7K1FRD1"/>
<dbReference type="Pfam" id="PF00296">
    <property type="entry name" value="Bac_luciferase"/>
    <property type="match status" value="1"/>
</dbReference>
<feature type="domain" description="Luciferase-like" evidence="7">
    <location>
        <begin position="14"/>
        <end position="378"/>
    </location>
</feature>
<reference evidence="8 9" key="1">
    <citation type="submission" date="2019-11" db="EMBL/GenBank/DDBJ databases">
        <authorList>
            <person name="Jiang L.-Q."/>
        </authorList>
    </citation>
    <scope>NUCLEOTIDE SEQUENCE [LARGE SCALE GENOMIC DNA]</scope>
    <source>
        <strain evidence="8 9">YIM 132087</strain>
    </source>
</reference>
<evidence type="ECO:0000259" key="7">
    <source>
        <dbReference type="Pfam" id="PF00296"/>
    </source>
</evidence>
<dbReference type="NCBIfam" id="TIGR03860">
    <property type="entry name" value="FMN_nitrolo"/>
    <property type="match status" value="1"/>
</dbReference>
<dbReference type="Gene3D" id="3.20.20.30">
    <property type="entry name" value="Luciferase-like domain"/>
    <property type="match status" value="1"/>
</dbReference>
<gene>
    <name evidence="8" type="ORF">GIS00_22090</name>
</gene>
<dbReference type="SUPFAM" id="SSF51679">
    <property type="entry name" value="Bacterial luciferase-like"/>
    <property type="match status" value="1"/>
</dbReference>
<evidence type="ECO:0000256" key="3">
    <source>
        <dbReference type="ARBA" id="ARBA00023002"/>
    </source>
</evidence>
<feature type="binding site" evidence="6">
    <location>
        <position position="52"/>
    </location>
    <ligand>
        <name>FMN</name>
        <dbReference type="ChEBI" id="CHEBI:58210"/>
    </ligand>
</feature>
<dbReference type="InterPro" id="IPR011251">
    <property type="entry name" value="Luciferase-like_dom"/>
</dbReference>
<proteinExistence type="inferred from homology"/>
<evidence type="ECO:0000256" key="1">
    <source>
        <dbReference type="ARBA" id="ARBA00022630"/>
    </source>
</evidence>
<comment type="caution">
    <text evidence="8">The sequence shown here is derived from an EMBL/GenBank/DDBJ whole genome shotgun (WGS) entry which is preliminary data.</text>
</comment>
<dbReference type="InterPro" id="IPR051260">
    <property type="entry name" value="Diverse_substr_monoxygenases"/>
</dbReference>
<name>A0A7K1FRD1_9ACTN</name>
<keyword evidence="3 8" id="KW-0560">Oxidoreductase</keyword>